<gene>
    <name evidence="2" type="ORF">DXH78_11945</name>
</gene>
<organism evidence="2 3">
    <name type="scientific">Undibacter mobilis</name>
    <dbReference type="NCBI Taxonomy" id="2292256"/>
    <lineage>
        <taxon>Bacteria</taxon>
        <taxon>Pseudomonadati</taxon>
        <taxon>Pseudomonadota</taxon>
        <taxon>Alphaproteobacteria</taxon>
        <taxon>Hyphomicrobiales</taxon>
        <taxon>Nitrobacteraceae</taxon>
        <taxon>Undibacter</taxon>
    </lineage>
</organism>
<dbReference type="InterPro" id="IPR012347">
    <property type="entry name" value="Ferritin-like"/>
</dbReference>
<dbReference type="PANTHER" id="PTHR36933">
    <property type="entry name" value="SLL0788 PROTEIN"/>
    <property type="match status" value="1"/>
</dbReference>
<evidence type="ECO:0000313" key="3">
    <source>
        <dbReference type="Proteomes" id="UP000263993"/>
    </source>
</evidence>
<dbReference type="Pfam" id="PF03713">
    <property type="entry name" value="DUF305"/>
    <property type="match status" value="1"/>
</dbReference>
<dbReference type="AlphaFoldDB" id="A0A371BCB0"/>
<comment type="caution">
    <text evidence="2">The sequence shown here is derived from an EMBL/GenBank/DDBJ whole genome shotgun (WGS) entry which is preliminary data.</text>
</comment>
<dbReference type="OrthoDB" id="517560at2"/>
<sequence length="121" mass="13228">MCPHDCRHAGRYHAGFGWPAWAQSSHSGHGAPAAASPAGEAYMKSMKVMDDAMKTAAMTGDPDKDFIIMMKPHHQAAVEMAEAYLKYGKDPMITKMAKDIIASQNDEIAAMDKWMKEKGGK</sequence>
<dbReference type="EMBL" id="QRGO01000001">
    <property type="protein sequence ID" value="RDV05216.1"/>
    <property type="molecule type" value="Genomic_DNA"/>
</dbReference>
<dbReference type="PANTHER" id="PTHR36933:SF1">
    <property type="entry name" value="SLL0788 PROTEIN"/>
    <property type="match status" value="1"/>
</dbReference>
<reference evidence="3" key="1">
    <citation type="submission" date="2018-08" db="EMBL/GenBank/DDBJ databases">
        <authorList>
            <person name="Kim S.-J."/>
            <person name="Jung G.-Y."/>
        </authorList>
    </citation>
    <scope>NUCLEOTIDE SEQUENCE [LARGE SCALE GENOMIC DNA]</scope>
    <source>
        <strain evidence="3">GY_H</strain>
    </source>
</reference>
<dbReference type="InterPro" id="IPR005183">
    <property type="entry name" value="DUF305_CopM-like"/>
</dbReference>
<protein>
    <submittedName>
        <fullName evidence="2">DUF305 domain-containing protein</fullName>
    </submittedName>
</protein>
<proteinExistence type="predicted"/>
<evidence type="ECO:0000313" key="2">
    <source>
        <dbReference type="EMBL" id="RDV05216.1"/>
    </source>
</evidence>
<dbReference type="Gene3D" id="1.20.1260.10">
    <property type="match status" value="1"/>
</dbReference>
<dbReference type="RefSeq" id="WP_115517242.1">
    <property type="nucleotide sequence ID" value="NZ_QRGO01000001.1"/>
</dbReference>
<feature type="domain" description="DUF305" evidence="1">
    <location>
        <begin position="20"/>
        <end position="114"/>
    </location>
</feature>
<accession>A0A371BCB0</accession>
<evidence type="ECO:0000259" key="1">
    <source>
        <dbReference type="Pfam" id="PF03713"/>
    </source>
</evidence>
<keyword evidence="3" id="KW-1185">Reference proteome</keyword>
<dbReference type="Proteomes" id="UP000263993">
    <property type="component" value="Unassembled WGS sequence"/>
</dbReference>
<name>A0A371BCB0_9BRAD</name>